<keyword evidence="8" id="KW-1185">Reference proteome</keyword>
<feature type="region of interest" description="Disordered" evidence="6">
    <location>
        <begin position="116"/>
        <end position="150"/>
    </location>
</feature>
<keyword evidence="5" id="KW-0539">Nucleus</keyword>
<name>A0ABR2A675_9ROSI</name>
<evidence type="ECO:0008006" key="9">
    <source>
        <dbReference type="Google" id="ProtNLM"/>
    </source>
</evidence>
<evidence type="ECO:0000256" key="4">
    <source>
        <dbReference type="ARBA" id="ARBA00023163"/>
    </source>
</evidence>
<protein>
    <recommendedName>
        <fullName evidence="9">TF-B3 domain-containing protein</fullName>
    </recommendedName>
</protein>
<sequence length="281" mass="31389">MIIFSKMLSDTDIRRRCTVPMRYYKMEGFPRPRPRSEGNPRVDFDVKDECGCHWSLCCSIRNIGDELDRPKHPKPILVKQWIPFVQSKELCVGDRVIVYEEQDETGSTQLRIRAEKLTSPNEARQSLSTGQNPDGNKGATSHNSSNESTAILQPSEDHSADVLNPELGQTTATTSTTSRIDKGHIPTTDSTSQDIAGSTKKRPRLNLNLELTLEPTTTGCTTATTSSSMNKKQKPTFHSYSQDIGCYNIETPSLNLNLGLTLKPTSMQEKEPTTIDLLRFL</sequence>
<dbReference type="Gene3D" id="2.40.330.10">
    <property type="entry name" value="DNA-binding pseudobarrel domain"/>
    <property type="match status" value="1"/>
</dbReference>
<proteinExistence type="predicted"/>
<dbReference type="Proteomes" id="UP001396334">
    <property type="component" value="Unassembled WGS sequence"/>
</dbReference>
<keyword evidence="4" id="KW-0804">Transcription</keyword>
<keyword evidence="3" id="KW-0238">DNA-binding</keyword>
<reference evidence="7 8" key="1">
    <citation type="journal article" date="2024" name="G3 (Bethesda)">
        <title>Genome assembly of Hibiscus sabdariffa L. provides insights into metabolisms of medicinal natural products.</title>
        <authorList>
            <person name="Kim T."/>
        </authorList>
    </citation>
    <scope>NUCLEOTIDE SEQUENCE [LARGE SCALE GENOMIC DNA]</scope>
    <source>
        <strain evidence="7">TK-2024</strain>
        <tissue evidence="7">Old leaves</tissue>
    </source>
</reference>
<comment type="subcellular location">
    <subcellularLocation>
        <location evidence="1">Nucleus</location>
    </subcellularLocation>
</comment>
<feature type="region of interest" description="Disordered" evidence="6">
    <location>
        <begin position="170"/>
        <end position="201"/>
    </location>
</feature>
<keyword evidence="2" id="KW-0805">Transcription regulation</keyword>
<evidence type="ECO:0000256" key="3">
    <source>
        <dbReference type="ARBA" id="ARBA00023125"/>
    </source>
</evidence>
<feature type="compositionally biased region" description="Polar residues" evidence="6">
    <location>
        <begin position="118"/>
        <end position="150"/>
    </location>
</feature>
<feature type="compositionally biased region" description="Polar residues" evidence="6">
    <location>
        <begin position="187"/>
        <end position="196"/>
    </location>
</feature>
<dbReference type="SUPFAM" id="SSF101936">
    <property type="entry name" value="DNA-binding pseudobarrel domain"/>
    <property type="match status" value="1"/>
</dbReference>
<dbReference type="InterPro" id="IPR015300">
    <property type="entry name" value="DNA-bd_pseudobarrel_sf"/>
</dbReference>
<organism evidence="7 8">
    <name type="scientific">Hibiscus sabdariffa</name>
    <name type="common">roselle</name>
    <dbReference type="NCBI Taxonomy" id="183260"/>
    <lineage>
        <taxon>Eukaryota</taxon>
        <taxon>Viridiplantae</taxon>
        <taxon>Streptophyta</taxon>
        <taxon>Embryophyta</taxon>
        <taxon>Tracheophyta</taxon>
        <taxon>Spermatophyta</taxon>
        <taxon>Magnoliopsida</taxon>
        <taxon>eudicotyledons</taxon>
        <taxon>Gunneridae</taxon>
        <taxon>Pentapetalae</taxon>
        <taxon>rosids</taxon>
        <taxon>malvids</taxon>
        <taxon>Malvales</taxon>
        <taxon>Malvaceae</taxon>
        <taxon>Malvoideae</taxon>
        <taxon>Hibiscus</taxon>
    </lineage>
</organism>
<dbReference type="InterPro" id="IPR003340">
    <property type="entry name" value="B3_DNA-bd"/>
</dbReference>
<evidence type="ECO:0000313" key="7">
    <source>
        <dbReference type="EMBL" id="KAK8488476.1"/>
    </source>
</evidence>
<evidence type="ECO:0000256" key="1">
    <source>
        <dbReference type="ARBA" id="ARBA00004123"/>
    </source>
</evidence>
<comment type="caution">
    <text evidence="7">The sequence shown here is derived from an EMBL/GenBank/DDBJ whole genome shotgun (WGS) entry which is preliminary data.</text>
</comment>
<dbReference type="CDD" id="cd10017">
    <property type="entry name" value="B3_DNA"/>
    <property type="match status" value="1"/>
</dbReference>
<evidence type="ECO:0000256" key="6">
    <source>
        <dbReference type="SAM" id="MobiDB-lite"/>
    </source>
</evidence>
<evidence type="ECO:0000256" key="2">
    <source>
        <dbReference type="ARBA" id="ARBA00023015"/>
    </source>
</evidence>
<evidence type="ECO:0000313" key="8">
    <source>
        <dbReference type="Proteomes" id="UP001396334"/>
    </source>
</evidence>
<gene>
    <name evidence="7" type="ORF">V6N11_059452</name>
</gene>
<dbReference type="EMBL" id="JBBPBN010000348">
    <property type="protein sequence ID" value="KAK8488476.1"/>
    <property type="molecule type" value="Genomic_DNA"/>
</dbReference>
<accession>A0ABR2A675</accession>
<evidence type="ECO:0000256" key="5">
    <source>
        <dbReference type="ARBA" id="ARBA00023242"/>
    </source>
</evidence>